<gene>
    <name evidence="1" type="ORF">AALP_AAs40850U000100</name>
</gene>
<dbReference type="AlphaFoldDB" id="A0A087G367"/>
<dbReference type="EMBL" id="KL970030">
    <property type="protein sequence ID" value="KFK24319.1"/>
    <property type="molecule type" value="Genomic_DNA"/>
</dbReference>
<evidence type="ECO:0000313" key="2">
    <source>
        <dbReference type="Proteomes" id="UP000029120"/>
    </source>
</evidence>
<accession>A0A087G367</accession>
<protein>
    <submittedName>
        <fullName evidence="1">Uncharacterized protein</fullName>
    </submittedName>
</protein>
<evidence type="ECO:0000313" key="1">
    <source>
        <dbReference type="EMBL" id="KFK24319.1"/>
    </source>
</evidence>
<sequence>MSYPESRLLSFWFFESGDFQWLCRGLGLLLEPRSSLVLPKLMGFKIVLIV</sequence>
<organism evidence="1 2">
    <name type="scientific">Arabis alpina</name>
    <name type="common">Alpine rock-cress</name>
    <dbReference type="NCBI Taxonomy" id="50452"/>
    <lineage>
        <taxon>Eukaryota</taxon>
        <taxon>Viridiplantae</taxon>
        <taxon>Streptophyta</taxon>
        <taxon>Embryophyta</taxon>
        <taxon>Tracheophyta</taxon>
        <taxon>Spermatophyta</taxon>
        <taxon>Magnoliopsida</taxon>
        <taxon>eudicotyledons</taxon>
        <taxon>Gunneridae</taxon>
        <taxon>Pentapetalae</taxon>
        <taxon>rosids</taxon>
        <taxon>malvids</taxon>
        <taxon>Brassicales</taxon>
        <taxon>Brassicaceae</taxon>
        <taxon>Arabideae</taxon>
        <taxon>Arabis</taxon>
    </lineage>
</organism>
<dbReference type="Gramene" id="KFK24319">
    <property type="protein sequence ID" value="KFK24319"/>
    <property type="gene ID" value="AALP_AAs40850U000100"/>
</dbReference>
<reference evidence="2" key="1">
    <citation type="journal article" date="2015" name="Nat. Plants">
        <title>Genome expansion of Arabis alpina linked with retrotransposition and reduced symmetric DNA methylation.</title>
        <authorList>
            <person name="Willing E.M."/>
            <person name="Rawat V."/>
            <person name="Mandakova T."/>
            <person name="Maumus F."/>
            <person name="James G.V."/>
            <person name="Nordstroem K.J."/>
            <person name="Becker C."/>
            <person name="Warthmann N."/>
            <person name="Chica C."/>
            <person name="Szarzynska B."/>
            <person name="Zytnicki M."/>
            <person name="Albani M.C."/>
            <person name="Kiefer C."/>
            <person name="Bergonzi S."/>
            <person name="Castaings L."/>
            <person name="Mateos J.L."/>
            <person name="Berns M.C."/>
            <person name="Bujdoso N."/>
            <person name="Piofczyk T."/>
            <person name="de Lorenzo L."/>
            <person name="Barrero-Sicilia C."/>
            <person name="Mateos I."/>
            <person name="Piednoel M."/>
            <person name="Hagmann J."/>
            <person name="Chen-Min-Tao R."/>
            <person name="Iglesias-Fernandez R."/>
            <person name="Schuster S.C."/>
            <person name="Alonso-Blanco C."/>
            <person name="Roudier F."/>
            <person name="Carbonero P."/>
            <person name="Paz-Ares J."/>
            <person name="Davis S.J."/>
            <person name="Pecinka A."/>
            <person name="Quesneville H."/>
            <person name="Colot V."/>
            <person name="Lysak M.A."/>
            <person name="Weigel D."/>
            <person name="Coupland G."/>
            <person name="Schneeberger K."/>
        </authorList>
    </citation>
    <scope>NUCLEOTIDE SEQUENCE [LARGE SCALE GENOMIC DNA]</scope>
    <source>
        <strain evidence="2">cv. Pajares</strain>
    </source>
</reference>
<proteinExistence type="predicted"/>
<name>A0A087G367_ARAAL</name>
<keyword evidence="2" id="KW-1185">Reference proteome</keyword>
<dbReference type="Proteomes" id="UP000029120">
    <property type="component" value="Unassembled WGS sequence"/>
</dbReference>